<feature type="domain" description="Spermatogenesis-associated protein 20-like TRX" evidence="1">
    <location>
        <begin position="10"/>
        <end position="107"/>
    </location>
</feature>
<dbReference type="EMBL" id="BDME01000002">
    <property type="protein sequence ID" value="GAX87908.1"/>
    <property type="molecule type" value="Genomic_DNA"/>
</dbReference>
<dbReference type="SUPFAM" id="SSF52833">
    <property type="entry name" value="Thioredoxin-like"/>
    <property type="match status" value="1"/>
</dbReference>
<dbReference type="OrthoDB" id="5334769at2"/>
<sequence>MKRFFLIFLFLTSLFSDGIHWIKDYKKAFEIAKKEHKLLMVDISVHHCPPCWYMANIVYKYKPVIDYVNRNFVPIFIYADTDKVPIEFSIYFTGEAPNVLLITPDDKLYYRIFGSRPAKVFLQILKQYNEKYQKGI</sequence>
<dbReference type="InterPro" id="IPR036249">
    <property type="entry name" value="Thioredoxin-like_sf"/>
</dbReference>
<dbReference type="RefSeq" id="WP_096259439.1">
    <property type="nucleotide sequence ID" value="NZ_BDME01000002.1"/>
</dbReference>
<organism evidence="2 3">
    <name type="scientific">Lebetimonas natsushimae</name>
    <dbReference type="NCBI Taxonomy" id="1936991"/>
    <lineage>
        <taxon>Bacteria</taxon>
        <taxon>Pseudomonadati</taxon>
        <taxon>Campylobacterota</taxon>
        <taxon>Epsilonproteobacteria</taxon>
        <taxon>Nautiliales</taxon>
        <taxon>Nautiliaceae</taxon>
        <taxon>Lebetimonas</taxon>
    </lineage>
</organism>
<evidence type="ECO:0000259" key="1">
    <source>
        <dbReference type="Pfam" id="PF03190"/>
    </source>
</evidence>
<proteinExistence type="predicted"/>
<evidence type="ECO:0000313" key="3">
    <source>
        <dbReference type="Proteomes" id="UP000217944"/>
    </source>
</evidence>
<dbReference type="Pfam" id="PF03190">
    <property type="entry name" value="Thioredox_DsbH"/>
    <property type="match status" value="1"/>
</dbReference>
<evidence type="ECO:0000313" key="2">
    <source>
        <dbReference type="EMBL" id="GAX87908.1"/>
    </source>
</evidence>
<gene>
    <name evidence="2" type="ORF">LNAT_P1205</name>
</gene>
<protein>
    <recommendedName>
        <fullName evidence="1">Spermatogenesis-associated protein 20-like TRX domain-containing protein</fullName>
    </recommendedName>
</protein>
<name>A0A292YE95_9BACT</name>
<accession>A0A292YE95</accession>
<keyword evidence="3" id="KW-1185">Reference proteome</keyword>
<reference evidence="2 3" key="1">
    <citation type="journal article" date="2017" name="Syst. Appl. Microbiol.">
        <title>Lebetimonas natsushimae sp. nov., a novel strictly anaerobic, moderately thermophilic chemoautotroph isolated from a deep-sea hydrothermal vent polychaete nest in the Mid-Okinawa Trough.</title>
        <authorList>
            <person name="Nagata R."/>
            <person name="Takaki Y."/>
            <person name="Tame A."/>
            <person name="Nunoura T."/>
            <person name="Muto H."/>
            <person name="Mino S."/>
            <person name="Sawayama S."/>
            <person name="Takai K."/>
            <person name="Nakagawa S."/>
        </authorList>
    </citation>
    <scope>NUCLEOTIDE SEQUENCE [LARGE SCALE GENOMIC DNA]</scope>
    <source>
        <strain evidence="2 3">HS1857</strain>
    </source>
</reference>
<dbReference type="Proteomes" id="UP000217944">
    <property type="component" value="Unassembled WGS sequence"/>
</dbReference>
<dbReference type="InterPro" id="IPR004879">
    <property type="entry name" value="Ssp411-like_TRX"/>
</dbReference>
<comment type="caution">
    <text evidence="2">The sequence shown here is derived from an EMBL/GenBank/DDBJ whole genome shotgun (WGS) entry which is preliminary data.</text>
</comment>
<dbReference type="AlphaFoldDB" id="A0A292YE95"/>
<dbReference type="Gene3D" id="3.40.30.10">
    <property type="entry name" value="Glutaredoxin"/>
    <property type="match status" value="1"/>
</dbReference>